<dbReference type="NCBIfam" id="TIGR03663">
    <property type="entry name" value="flippase activity-associated protein Agl23"/>
    <property type="match status" value="1"/>
</dbReference>
<dbReference type="InterPro" id="IPR019962">
    <property type="entry name" value="CHP03663"/>
</dbReference>
<sequence>MFLAILTMRERCFIWIGWFAVMALALWLRIDDLDARPIHFDEATGAHIFSQRFEEQGYRFDPTHYHGPFLSLSTWPLAKIFGQDSWQALSLNMLRTNAVIAGMLLVLTPLLWLKVIGPRAALGAAALLACSPLLVYYNRMYIHESWVALFGMLTAAGVYYVVQRPTPLRAVLAGVAAGLMFATKETVVISLFCWALAGVASWWLMRLGAEASTPPKQLTGYLKPALWFSISMLLTGAIFYGETLIDAFRTYFVYETTFGHEKPFSYYFSMLLLPKHALGMWWSEAGLALLGVLACVMVACKKRGLSVVTFLALSVLAHLLVYSLIAYKTPWLVLLPWSLACLLGGFVFSRTIRPSGLLKPALLYGCFGLCLLYQTHQSLQASGRLSNHADNPYAYVPTSKNMTQLPAWLNDLEAFTKDQSIEPIAVVGSSYWPLPWYLREFELVGYWPDPTEDIASFPIIFAMPEHTRLANELYGDTHTQLPRTLRSNVPINLYLKKEIWDAWTAPPNE</sequence>
<feature type="transmembrane region" description="Helical" evidence="1">
    <location>
        <begin position="331"/>
        <end position="349"/>
    </location>
</feature>
<feature type="transmembrane region" description="Helical" evidence="1">
    <location>
        <begin position="356"/>
        <end position="374"/>
    </location>
</feature>
<evidence type="ECO:0000313" key="3">
    <source>
        <dbReference type="EMBL" id="PXA03961.1"/>
    </source>
</evidence>
<gene>
    <name evidence="3" type="ORF">DDZ13_10005</name>
</gene>
<keyword evidence="1" id="KW-0472">Membrane</keyword>
<keyword evidence="4" id="KW-1185">Reference proteome</keyword>
<feature type="transmembrane region" description="Helical" evidence="1">
    <location>
        <begin position="280"/>
        <end position="300"/>
    </location>
</feature>
<dbReference type="PANTHER" id="PTHR41710">
    <property type="entry name" value="GLYCOSYL TRANSFERASE, FAMILY 39"/>
    <property type="match status" value="1"/>
</dbReference>
<dbReference type="RefSeq" id="WP_110131314.1">
    <property type="nucleotide sequence ID" value="NZ_QHJQ01000006.1"/>
</dbReference>
<feature type="transmembrane region" description="Helical" evidence="1">
    <location>
        <begin position="307"/>
        <end position="325"/>
    </location>
</feature>
<dbReference type="Proteomes" id="UP000247099">
    <property type="component" value="Unassembled WGS sequence"/>
</dbReference>
<protein>
    <recommendedName>
        <fullName evidence="2">Glycosyltransferase RgtA/B/C/D-like domain-containing protein</fullName>
    </recommendedName>
</protein>
<evidence type="ECO:0000259" key="2">
    <source>
        <dbReference type="Pfam" id="PF13231"/>
    </source>
</evidence>
<name>A0A317ZKU2_9BACT</name>
<organism evidence="3 4">
    <name type="scientific">Coraliomargarita sinensis</name>
    <dbReference type="NCBI Taxonomy" id="2174842"/>
    <lineage>
        <taxon>Bacteria</taxon>
        <taxon>Pseudomonadati</taxon>
        <taxon>Verrucomicrobiota</taxon>
        <taxon>Opitutia</taxon>
        <taxon>Puniceicoccales</taxon>
        <taxon>Coraliomargaritaceae</taxon>
        <taxon>Coraliomargarita</taxon>
    </lineage>
</organism>
<dbReference type="InterPro" id="IPR038731">
    <property type="entry name" value="RgtA/B/C-like"/>
</dbReference>
<dbReference type="Pfam" id="PF13231">
    <property type="entry name" value="PMT_2"/>
    <property type="match status" value="1"/>
</dbReference>
<dbReference type="PANTHER" id="PTHR41710:SF2">
    <property type="entry name" value="GLYCOSYL TRANSFERASE FAMILY 39_83 DOMAIN-CONTAINING PROTEIN"/>
    <property type="match status" value="1"/>
</dbReference>
<feature type="transmembrane region" description="Helical" evidence="1">
    <location>
        <begin position="189"/>
        <end position="209"/>
    </location>
</feature>
<accession>A0A317ZKU2</accession>
<dbReference type="InParanoid" id="A0A317ZKU2"/>
<feature type="domain" description="Glycosyltransferase RgtA/B/C/D-like" evidence="2">
    <location>
        <begin position="66"/>
        <end position="195"/>
    </location>
</feature>
<dbReference type="AlphaFoldDB" id="A0A317ZKU2"/>
<feature type="transmembrane region" description="Helical" evidence="1">
    <location>
        <begin position="12"/>
        <end position="30"/>
    </location>
</feature>
<evidence type="ECO:0000256" key="1">
    <source>
        <dbReference type="SAM" id="Phobius"/>
    </source>
</evidence>
<feature type="transmembrane region" description="Helical" evidence="1">
    <location>
        <begin position="145"/>
        <end position="162"/>
    </location>
</feature>
<proteinExistence type="predicted"/>
<reference evidence="3 4" key="1">
    <citation type="submission" date="2018-05" db="EMBL/GenBank/DDBJ databases">
        <title>Coraliomargarita sinensis sp. nov., isolated from a marine solar saltern.</title>
        <authorList>
            <person name="Zhou L.Y."/>
        </authorList>
    </citation>
    <scope>NUCLEOTIDE SEQUENCE [LARGE SCALE GENOMIC DNA]</scope>
    <source>
        <strain evidence="3 4">WN38</strain>
    </source>
</reference>
<dbReference type="EMBL" id="QHJQ01000006">
    <property type="protein sequence ID" value="PXA03961.1"/>
    <property type="molecule type" value="Genomic_DNA"/>
</dbReference>
<comment type="caution">
    <text evidence="3">The sequence shown here is derived from an EMBL/GenBank/DDBJ whole genome shotgun (WGS) entry which is preliminary data.</text>
</comment>
<keyword evidence="1" id="KW-0812">Transmembrane</keyword>
<keyword evidence="1" id="KW-1133">Transmembrane helix</keyword>
<feature type="transmembrane region" description="Helical" evidence="1">
    <location>
        <begin position="120"/>
        <end position="139"/>
    </location>
</feature>
<feature type="transmembrane region" description="Helical" evidence="1">
    <location>
        <begin position="221"/>
        <end position="241"/>
    </location>
</feature>
<evidence type="ECO:0000313" key="4">
    <source>
        <dbReference type="Proteomes" id="UP000247099"/>
    </source>
</evidence>